<dbReference type="SUPFAM" id="SSF47729">
    <property type="entry name" value="IHF-like DNA-binding proteins"/>
    <property type="match status" value="1"/>
</dbReference>
<keyword evidence="3" id="KW-0805">Transcription regulation</keyword>
<evidence type="ECO:0000256" key="3">
    <source>
        <dbReference type="ARBA" id="ARBA00023015"/>
    </source>
</evidence>
<evidence type="ECO:0000313" key="6">
    <source>
        <dbReference type="EMBL" id="VFU18381.1"/>
    </source>
</evidence>
<dbReference type="GO" id="GO:0005829">
    <property type="term" value="C:cytosol"/>
    <property type="evidence" value="ECO:0007669"/>
    <property type="project" value="TreeGrafter"/>
</dbReference>
<protein>
    <recommendedName>
        <fullName evidence="1">Integration host factor subunit alpha</fullName>
    </recommendedName>
</protein>
<organism evidence="6">
    <name type="scientific">anaerobic digester metagenome</name>
    <dbReference type="NCBI Taxonomy" id="1263854"/>
    <lineage>
        <taxon>unclassified sequences</taxon>
        <taxon>metagenomes</taxon>
        <taxon>ecological metagenomes</taxon>
    </lineage>
</organism>
<dbReference type="PANTHER" id="PTHR33175:SF2">
    <property type="entry name" value="INTEGRATION HOST FACTOR SUBUNIT ALPHA"/>
    <property type="match status" value="1"/>
</dbReference>
<gene>
    <name evidence="6" type="primary">ihfA</name>
    <name evidence="6" type="ORF">SCFA_820014</name>
</gene>
<dbReference type="Gene3D" id="4.10.520.10">
    <property type="entry name" value="IHF-like DNA-binding proteins"/>
    <property type="match status" value="1"/>
</dbReference>
<dbReference type="GO" id="GO:0003677">
    <property type="term" value="F:DNA binding"/>
    <property type="evidence" value="ECO:0007669"/>
    <property type="project" value="InterPro"/>
</dbReference>
<dbReference type="Pfam" id="PF00216">
    <property type="entry name" value="Bac_DNA_binding"/>
    <property type="match status" value="1"/>
</dbReference>
<dbReference type="InterPro" id="IPR000119">
    <property type="entry name" value="Hist_DNA-bd"/>
</dbReference>
<sequence>MATLTKSGIIDEIVLNTGLSRKEASDGVETFIEIIKETLEKKEPVSISGFGKWKVREKTARRGRNPKTAEEIVISPRTVVTFSLSNVLRSKLSGKEEEQ</sequence>
<proteinExistence type="predicted"/>
<dbReference type="EMBL" id="CAADRM010000150">
    <property type="protein sequence ID" value="VFU18381.1"/>
    <property type="molecule type" value="Genomic_DNA"/>
</dbReference>
<dbReference type="GO" id="GO:0006417">
    <property type="term" value="P:regulation of translation"/>
    <property type="evidence" value="ECO:0007669"/>
    <property type="project" value="UniProtKB-KW"/>
</dbReference>
<dbReference type="AlphaFoldDB" id="A0A485M5D7"/>
<keyword evidence="5" id="KW-0233">DNA recombination</keyword>
<dbReference type="InterPro" id="IPR010992">
    <property type="entry name" value="IHF-like_DNA-bd_dom_sf"/>
</dbReference>
<dbReference type="InterPro" id="IPR005684">
    <property type="entry name" value="IHF_alpha"/>
</dbReference>
<dbReference type="CDD" id="cd13835">
    <property type="entry name" value="IHF_A"/>
    <property type="match status" value="1"/>
</dbReference>
<dbReference type="GO" id="GO:0009893">
    <property type="term" value="P:positive regulation of metabolic process"/>
    <property type="evidence" value="ECO:0007669"/>
    <property type="project" value="UniProtKB-ARBA"/>
</dbReference>
<accession>A0A485M5D7</accession>
<dbReference type="PANTHER" id="PTHR33175">
    <property type="entry name" value="DNA-BINDING PROTEIN HU"/>
    <property type="match status" value="1"/>
</dbReference>
<evidence type="ECO:0000256" key="1">
    <source>
        <dbReference type="ARBA" id="ARBA00018329"/>
    </source>
</evidence>
<keyword evidence="2" id="KW-0810">Translation regulation</keyword>
<dbReference type="SMART" id="SM00411">
    <property type="entry name" value="BHL"/>
    <property type="match status" value="1"/>
</dbReference>
<keyword evidence="4" id="KW-0804">Transcription</keyword>
<evidence type="ECO:0000256" key="5">
    <source>
        <dbReference type="ARBA" id="ARBA00023172"/>
    </source>
</evidence>
<dbReference type="GO" id="GO:0030527">
    <property type="term" value="F:structural constituent of chromatin"/>
    <property type="evidence" value="ECO:0007669"/>
    <property type="project" value="InterPro"/>
</dbReference>
<reference evidence="6" key="1">
    <citation type="submission" date="2019-03" db="EMBL/GenBank/DDBJ databases">
        <authorList>
            <person name="Hao L."/>
        </authorList>
    </citation>
    <scope>NUCLEOTIDE SEQUENCE</scope>
</reference>
<dbReference type="PRINTS" id="PR01727">
    <property type="entry name" value="DNABINDINGHU"/>
</dbReference>
<dbReference type="GO" id="GO:0006355">
    <property type="term" value="P:regulation of DNA-templated transcription"/>
    <property type="evidence" value="ECO:0007669"/>
    <property type="project" value="InterPro"/>
</dbReference>
<evidence type="ECO:0000256" key="2">
    <source>
        <dbReference type="ARBA" id="ARBA00022845"/>
    </source>
</evidence>
<name>A0A485M5D7_9ZZZZ</name>
<dbReference type="GO" id="GO:0006310">
    <property type="term" value="P:DNA recombination"/>
    <property type="evidence" value="ECO:0007669"/>
    <property type="project" value="UniProtKB-KW"/>
</dbReference>
<evidence type="ECO:0000256" key="4">
    <source>
        <dbReference type="ARBA" id="ARBA00023163"/>
    </source>
</evidence>